<evidence type="ECO:0000313" key="4">
    <source>
        <dbReference type="Proteomes" id="UP000199137"/>
    </source>
</evidence>
<evidence type="ECO:0000259" key="2">
    <source>
        <dbReference type="Pfam" id="PF14517"/>
    </source>
</evidence>
<reference evidence="3 4" key="1">
    <citation type="submission" date="2016-10" db="EMBL/GenBank/DDBJ databases">
        <authorList>
            <person name="de Groot N.N."/>
        </authorList>
    </citation>
    <scope>NUCLEOTIDE SEQUENCE [LARGE SCALE GENOMIC DNA]</scope>
    <source>
        <strain evidence="3 4">DSM 44637</strain>
    </source>
</reference>
<dbReference type="EMBL" id="FOWC01000004">
    <property type="protein sequence ID" value="SFP17370.1"/>
    <property type="molecule type" value="Genomic_DNA"/>
</dbReference>
<evidence type="ECO:0000256" key="1">
    <source>
        <dbReference type="SAM" id="MobiDB-lite"/>
    </source>
</evidence>
<sequence length="188" mass="21158">MPGNGSALRRHQRPAALPASEPAPQQSTIGAGGWNGYVRLLAGPDGLVYGIRANDNGYRYQWNGTGWTADSRTVLATGWTGFDNAANHNRITIDSRGDIYMVNADGSLSRRRYDLVDRTPRHRLEFLQPHHRRRRRALHPKLVGNGSRNAFTRITSAGADVLYTVTDKGELRWYRYLPYRGTWSPARP</sequence>
<proteinExistence type="predicted"/>
<dbReference type="AlphaFoldDB" id="A0A1I5N6M7"/>
<feature type="domain" description="Tachylectin 2" evidence="2">
    <location>
        <begin position="23"/>
        <end position="111"/>
    </location>
</feature>
<dbReference type="Proteomes" id="UP000199137">
    <property type="component" value="Unassembled WGS sequence"/>
</dbReference>
<gene>
    <name evidence="3" type="ORF">SAMN05421854_104271</name>
</gene>
<dbReference type="Gene3D" id="2.115.10.10">
    <property type="entry name" value="Tachylectin 2"/>
    <property type="match status" value="2"/>
</dbReference>
<dbReference type="SUPFAM" id="SSF50934">
    <property type="entry name" value="Tachylectin-2"/>
    <property type="match status" value="1"/>
</dbReference>
<dbReference type="InterPro" id="IPR023294">
    <property type="entry name" value="Tachylectin2"/>
</dbReference>
<dbReference type="RefSeq" id="WP_167545362.1">
    <property type="nucleotide sequence ID" value="NZ_FOWC01000004.1"/>
</dbReference>
<dbReference type="InterPro" id="IPR036813">
    <property type="entry name" value="Tachylectin2_sf"/>
</dbReference>
<protein>
    <submittedName>
        <fullName evidence="3">Tachylectin</fullName>
    </submittedName>
</protein>
<organism evidence="3 4">
    <name type="scientific">Amycolatopsis rubida</name>
    <dbReference type="NCBI Taxonomy" id="112413"/>
    <lineage>
        <taxon>Bacteria</taxon>
        <taxon>Bacillati</taxon>
        <taxon>Actinomycetota</taxon>
        <taxon>Actinomycetes</taxon>
        <taxon>Pseudonocardiales</taxon>
        <taxon>Pseudonocardiaceae</taxon>
        <taxon>Amycolatopsis</taxon>
    </lineage>
</organism>
<dbReference type="STRING" id="112413.SAMN05421854_104271"/>
<evidence type="ECO:0000313" key="3">
    <source>
        <dbReference type="EMBL" id="SFP17370.1"/>
    </source>
</evidence>
<name>A0A1I5N6M7_9PSEU</name>
<dbReference type="Pfam" id="PF14517">
    <property type="entry name" value="Tachylectin"/>
    <property type="match status" value="1"/>
</dbReference>
<feature type="region of interest" description="Disordered" evidence="1">
    <location>
        <begin position="1"/>
        <end position="28"/>
    </location>
</feature>
<accession>A0A1I5N6M7</accession>